<dbReference type="InterPro" id="IPR020476">
    <property type="entry name" value="Nudix_hydrolase"/>
</dbReference>
<dbReference type="AlphaFoldDB" id="A0A5R9F7L8"/>
<comment type="caution">
    <text evidence="5">The sequence shown here is derived from an EMBL/GenBank/DDBJ whole genome shotgun (WGS) entry which is preliminary data.</text>
</comment>
<dbReference type="InterPro" id="IPR020084">
    <property type="entry name" value="NUDIX_hydrolase_CS"/>
</dbReference>
<proteinExistence type="inferred from homology"/>
<keyword evidence="6" id="KW-1185">Reference proteome</keyword>
<dbReference type="RefSeq" id="WP_138124656.1">
    <property type="nucleotide sequence ID" value="NZ_SWLG01000004.1"/>
</dbReference>
<dbReference type="PANTHER" id="PTHR43046">
    <property type="entry name" value="GDP-MANNOSE MANNOSYL HYDROLASE"/>
    <property type="match status" value="1"/>
</dbReference>
<gene>
    <name evidence="5" type="ORF">FCL54_06865</name>
</gene>
<dbReference type="PROSITE" id="PS51462">
    <property type="entry name" value="NUDIX"/>
    <property type="match status" value="1"/>
</dbReference>
<feature type="domain" description="Nudix hydrolase" evidence="4">
    <location>
        <begin position="15"/>
        <end position="148"/>
    </location>
</feature>
<comment type="similarity">
    <text evidence="3">Belongs to the Nudix hydrolase family.</text>
</comment>
<dbReference type="PRINTS" id="PR00502">
    <property type="entry name" value="NUDIXFAMILY"/>
</dbReference>
<accession>A0A5R9F7L8</accession>
<comment type="cofactor">
    <cofactor evidence="1">
        <name>Mg(2+)</name>
        <dbReference type="ChEBI" id="CHEBI:18420"/>
    </cofactor>
</comment>
<organism evidence="5 6">
    <name type="scientific">Exobacillus caeni</name>
    <dbReference type="NCBI Taxonomy" id="2574798"/>
    <lineage>
        <taxon>Bacteria</taxon>
        <taxon>Bacillati</taxon>
        <taxon>Bacillota</taxon>
        <taxon>Bacilli</taxon>
        <taxon>Bacillales</taxon>
        <taxon>Guptibacillaceae</taxon>
        <taxon>Exobacillus</taxon>
    </lineage>
</organism>
<dbReference type="SUPFAM" id="SSF55811">
    <property type="entry name" value="Nudix"/>
    <property type="match status" value="1"/>
</dbReference>
<dbReference type="InterPro" id="IPR015797">
    <property type="entry name" value="NUDIX_hydrolase-like_dom_sf"/>
</dbReference>
<dbReference type="PROSITE" id="PS00893">
    <property type="entry name" value="NUDIX_BOX"/>
    <property type="match status" value="1"/>
</dbReference>
<evidence type="ECO:0000259" key="4">
    <source>
        <dbReference type="PROSITE" id="PS51462"/>
    </source>
</evidence>
<evidence type="ECO:0000313" key="5">
    <source>
        <dbReference type="EMBL" id="TLS38250.1"/>
    </source>
</evidence>
<dbReference type="Gene3D" id="3.90.79.10">
    <property type="entry name" value="Nucleoside Triphosphate Pyrophosphohydrolase"/>
    <property type="match status" value="1"/>
</dbReference>
<dbReference type="Pfam" id="PF00293">
    <property type="entry name" value="NUDIX"/>
    <property type="match status" value="1"/>
</dbReference>
<dbReference type="InterPro" id="IPR000086">
    <property type="entry name" value="NUDIX_hydrolase_dom"/>
</dbReference>
<keyword evidence="2 3" id="KW-0378">Hydrolase</keyword>
<dbReference type="EMBL" id="SWLG01000004">
    <property type="protein sequence ID" value="TLS38250.1"/>
    <property type="molecule type" value="Genomic_DNA"/>
</dbReference>
<dbReference type="GO" id="GO:0016787">
    <property type="term" value="F:hydrolase activity"/>
    <property type="evidence" value="ECO:0007669"/>
    <property type="project" value="UniProtKB-KW"/>
</dbReference>
<dbReference type="PANTHER" id="PTHR43046:SF2">
    <property type="entry name" value="8-OXO-DGTP DIPHOSPHATASE-RELATED"/>
    <property type="match status" value="1"/>
</dbReference>
<evidence type="ECO:0000256" key="1">
    <source>
        <dbReference type="ARBA" id="ARBA00001946"/>
    </source>
</evidence>
<name>A0A5R9F7L8_9BACL</name>
<protein>
    <submittedName>
        <fullName evidence="5">NUDIX domain-containing protein</fullName>
    </submittedName>
</protein>
<dbReference type="OrthoDB" id="9787476at2"/>
<reference evidence="5 6" key="1">
    <citation type="submission" date="2019-04" db="EMBL/GenBank/DDBJ databases">
        <title>Bacillus caeni sp. nov., a bacterium isolated from mangrove sediment.</title>
        <authorList>
            <person name="Huang H."/>
            <person name="Mo K."/>
            <person name="Hu Y."/>
        </authorList>
    </citation>
    <scope>NUCLEOTIDE SEQUENCE [LARGE SCALE GENOMIC DNA]</scope>
    <source>
        <strain evidence="5 6">HB172195</strain>
    </source>
</reference>
<evidence type="ECO:0000256" key="2">
    <source>
        <dbReference type="ARBA" id="ARBA00022801"/>
    </source>
</evidence>
<dbReference type="Proteomes" id="UP000308230">
    <property type="component" value="Unassembled WGS sequence"/>
</dbReference>
<dbReference type="CDD" id="cd04677">
    <property type="entry name" value="NUDIX_Hydrolase"/>
    <property type="match status" value="1"/>
</dbReference>
<sequence>MGYMEEMRELVGHRPLILPGAVAVVVDQERRILLQQRLEPARRWGLPGGLMELGESLEETARRETFEETGLTLGELHLIGLSSGPQNYVKASNGDEFYSVTASYYTTAFSGELKVNLDESTDARFIDPRELPERMVGSHRKVIKTFLEQIFPDY</sequence>
<evidence type="ECO:0000313" key="6">
    <source>
        <dbReference type="Proteomes" id="UP000308230"/>
    </source>
</evidence>
<evidence type="ECO:0000256" key="3">
    <source>
        <dbReference type="RuleBase" id="RU003476"/>
    </source>
</evidence>